<name>A0A1Y6FTG2_9SPHN</name>
<dbReference type="RefSeq" id="WP_086438852.1">
    <property type="nucleotide sequence ID" value="NZ_FXWG01000004.1"/>
</dbReference>
<gene>
    <name evidence="2" type="ORF">SAMN06297468_2957</name>
</gene>
<evidence type="ECO:0000313" key="2">
    <source>
        <dbReference type="EMBL" id="SMQ75803.1"/>
    </source>
</evidence>
<dbReference type="EMBL" id="FXWG01000004">
    <property type="protein sequence ID" value="SMQ75803.1"/>
    <property type="molecule type" value="Genomic_DNA"/>
</dbReference>
<reference evidence="3" key="1">
    <citation type="submission" date="2017-04" db="EMBL/GenBank/DDBJ databases">
        <authorList>
            <person name="Varghese N."/>
            <person name="Submissions S."/>
        </authorList>
    </citation>
    <scope>NUCLEOTIDE SEQUENCE [LARGE SCALE GENOMIC DNA]</scope>
</reference>
<proteinExistence type="predicted"/>
<dbReference type="PROSITE" id="PS51257">
    <property type="entry name" value="PROKAR_LIPOPROTEIN"/>
    <property type="match status" value="1"/>
</dbReference>
<organism evidence="2 3">
    <name type="scientific">Altererythrobacter xiamenensis</name>
    <dbReference type="NCBI Taxonomy" id="1316679"/>
    <lineage>
        <taxon>Bacteria</taxon>
        <taxon>Pseudomonadati</taxon>
        <taxon>Pseudomonadota</taxon>
        <taxon>Alphaproteobacteria</taxon>
        <taxon>Sphingomonadales</taxon>
        <taxon>Erythrobacteraceae</taxon>
        <taxon>Altererythrobacter</taxon>
    </lineage>
</organism>
<dbReference type="AlphaFoldDB" id="A0A1Y6FTG2"/>
<accession>A0A1Y6FTG2</accession>
<evidence type="ECO:0000313" key="3">
    <source>
        <dbReference type="Proteomes" id="UP000194420"/>
    </source>
</evidence>
<feature type="chain" id="PRO_5011989159" description="DUF4440 domain-containing protein" evidence="1">
    <location>
        <begin position="16"/>
        <end position="245"/>
    </location>
</feature>
<sequence length="245" mass="26537">MIRASIILATTFALAACSGGQRPRFSDQVIERSISGAPGEAQPSRIVATESAFARMAREEGQWTAFRAFAAPGAIIHGVNGAIPAEPWLAAQDDPPAAVQWGPREIWMSCDAKLAVSTGRFRDPDGIVGNFITVWQRQPEGEYRWVYDSGTPDDPQPPPRAVPEEGDIVVTAMDSVRGHVADCHKGEEPRPALPLESASGVSPDGTLAYRWEHVGEGERKFTAYWLADGNWEVAMDELWPAGGVN</sequence>
<evidence type="ECO:0000256" key="1">
    <source>
        <dbReference type="SAM" id="SignalP"/>
    </source>
</evidence>
<dbReference type="Proteomes" id="UP000194420">
    <property type="component" value="Unassembled WGS sequence"/>
</dbReference>
<keyword evidence="1" id="KW-0732">Signal</keyword>
<feature type="signal peptide" evidence="1">
    <location>
        <begin position="1"/>
        <end position="15"/>
    </location>
</feature>
<dbReference type="OrthoDB" id="7201546at2"/>
<protein>
    <recommendedName>
        <fullName evidence="4">DUF4440 domain-containing protein</fullName>
    </recommendedName>
</protein>
<keyword evidence="3" id="KW-1185">Reference proteome</keyword>
<evidence type="ECO:0008006" key="4">
    <source>
        <dbReference type="Google" id="ProtNLM"/>
    </source>
</evidence>